<name>A0ABZ1LJ61_9ACTN</name>
<evidence type="ECO:0000256" key="1">
    <source>
        <dbReference type="ARBA" id="ARBA00023015"/>
    </source>
</evidence>
<gene>
    <name evidence="6" type="ORF">OG814_36395</name>
</gene>
<evidence type="ECO:0000313" key="6">
    <source>
        <dbReference type="EMBL" id="WTR74385.1"/>
    </source>
</evidence>
<dbReference type="RefSeq" id="WP_327160212.1">
    <property type="nucleotide sequence ID" value="NZ_CP108062.1"/>
</dbReference>
<protein>
    <submittedName>
        <fullName evidence="6">TetR family transcriptional regulator</fullName>
    </submittedName>
</protein>
<evidence type="ECO:0000259" key="5">
    <source>
        <dbReference type="PROSITE" id="PS50977"/>
    </source>
</evidence>
<organism evidence="6 7">
    <name type="scientific">Streptomyces zaomyceticus</name>
    <dbReference type="NCBI Taxonomy" id="68286"/>
    <lineage>
        <taxon>Bacteria</taxon>
        <taxon>Bacillati</taxon>
        <taxon>Actinomycetota</taxon>
        <taxon>Actinomycetes</taxon>
        <taxon>Kitasatosporales</taxon>
        <taxon>Streptomycetaceae</taxon>
        <taxon>Streptomyces</taxon>
    </lineage>
</organism>
<reference evidence="6 7" key="1">
    <citation type="submission" date="2022-10" db="EMBL/GenBank/DDBJ databases">
        <title>The complete genomes of actinobacterial strains from the NBC collection.</title>
        <authorList>
            <person name="Joergensen T.S."/>
            <person name="Alvarez Arevalo M."/>
            <person name="Sterndorff E.B."/>
            <person name="Faurdal D."/>
            <person name="Vuksanovic O."/>
            <person name="Mourched A.-S."/>
            <person name="Charusanti P."/>
            <person name="Shaw S."/>
            <person name="Blin K."/>
            <person name="Weber T."/>
        </authorList>
    </citation>
    <scope>NUCLEOTIDE SEQUENCE [LARGE SCALE GENOMIC DNA]</scope>
    <source>
        <strain evidence="6 7">NBC_00123</strain>
    </source>
</reference>
<dbReference type="EMBL" id="CP108188">
    <property type="protein sequence ID" value="WTR74385.1"/>
    <property type="molecule type" value="Genomic_DNA"/>
</dbReference>
<keyword evidence="7" id="KW-1185">Reference proteome</keyword>
<evidence type="ECO:0000313" key="7">
    <source>
        <dbReference type="Proteomes" id="UP001622594"/>
    </source>
</evidence>
<evidence type="ECO:0000256" key="4">
    <source>
        <dbReference type="PROSITE-ProRule" id="PRU00335"/>
    </source>
</evidence>
<feature type="domain" description="HTH tetR-type" evidence="5">
    <location>
        <begin position="27"/>
        <end position="87"/>
    </location>
</feature>
<dbReference type="Pfam" id="PF00440">
    <property type="entry name" value="TetR_N"/>
    <property type="match status" value="1"/>
</dbReference>
<dbReference type="SUPFAM" id="SSF46689">
    <property type="entry name" value="Homeodomain-like"/>
    <property type="match status" value="1"/>
</dbReference>
<dbReference type="InterPro" id="IPR001647">
    <property type="entry name" value="HTH_TetR"/>
</dbReference>
<dbReference type="PANTHER" id="PTHR30055:SF234">
    <property type="entry name" value="HTH-TYPE TRANSCRIPTIONAL REGULATOR BETI"/>
    <property type="match status" value="1"/>
</dbReference>
<dbReference type="PANTHER" id="PTHR30055">
    <property type="entry name" value="HTH-TYPE TRANSCRIPTIONAL REGULATOR RUTR"/>
    <property type="match status" value="1"/>
</dbReference>
<proteinExistence type="predicted"/>
<feature type="DNA-binding region" description="H-T-H motif" evidence="4">
    <location>
        <begin position="50"/>
        <end position="69"/>
    </location>
</feature>
<dbReference type="InterPro" id="IPR009057">
    <property type="entry name" value="Homeodomain-like_sf"/>
</dbReference>
<keyword evidence="1" id="KW-0805">Transcription regulation</keyword>
<dbReference type="InterPro" id="IPR040611">
    <property type="entry name" value="AlkX_C"/>
</dbReference>
<dbReference type="InterPro" id="IPR050109">
    <property type="entry name" value="HTH-type_TetR-like_transc_reg"/>
</dbReference>
<sequence>MADERRRRTNCLAGEESPDPPRIAWRKQMRASVLDAAHDLTCEAGWDRVSLSAVAARAQVSRPSVYKEFGNRANLGRALVVRETRQFLAGVADTLYPGLPESQACLEAAILYVLEEADNQPVIRAVIAAARHGSDSLLPYLTARADPIFDAGRSLVQEWLGTRYPEQHTETLEMTADVIVRMTISHLILPADEPHITARKLAVAAVKLLQRQHHVDGDIR</sequence>
<keyword evidence="3" id="KW-0804">Transcription</keyword>
<keyword evidence="2 4" id="KW-0238">DNA-binding</keyword>
<dbReference type="Proteomes" id="UP001622594">
    <property type="component" value="Chromosome"/>
</dbReference>
<dbReference type="PROSITE" id="PS50977">
    <property type="entry name" value="HTH_TETR_2"/>
    <property type="match status" value="1"/>
</dbReference>
<evidence type="ECO:0000256" key="2">
    <source>
        <dbReference type="ARBA" id="ARBA00023125"/>
    </source>
</evidence>
<accession>A0ABZ1LJ61</accession>
<evidence type="ECO:0000256" key="3">
    <source>
        <dbReference type="ARBA" id="ARBA00023163"/>
    </source>
</evidence>
<dbReference type="Gene3D" id="1.10.357.10">
    <property type="entry name" value="Tetracycline Repressor, domain 2"/>
    <property type="match status" value="1"/>
</dbReference>
<dbReference type="Pfam" id="PF18556">
    <property type="entry name" value="TetR_C_35"/>
    <property type="match status" value="1"/>
</dbReference>